<name>A0ABC8W2D3_9POAL</name>
<sequence>MNTGATTTVKSIVAAFELARERREMERRRQRVDELFSTTSVGSATTAPAPFASLSSSASSTTPSASTPTAPTSIDNTSLTSTTTTIEPLQALHERCSTPSRSHDERALAPVTTVPAPSSTSPLKASALVAAPAVAAAEEEVFTTTPAKCSTLCLSRDSKLRYFTICTPMIEVTVPCLASKVYDAQKVFERPIDQYLVVLWPTFNGCLDFVLSRQLWPPPMQLEFLGSICWVDCSTIGCVFDRGKLGEKAKSITLQVRGVYGKNLITASTQLTHTNMGYGSVSKSRVVVLHVNPVEGTQLFLCCQTSTQFKPPWVSCCCSVYGVLWHISIQFQQQRAVSAMESLHGYFIYAGYGQLIIQGNPSAIQCWKHGFTLLDTNKGYSFEFSQIRYITNAIIALSGGVLFEMAVAVHGDQTSQDNAMLYLPPAILVDKGKRLPILHFDQLSIPPKPPWSLLCLEDDSYHSNIATPLLPWTHLLVLIDSVQLRPTPWPSFDFPTIVQLQKGPSISWHIIQFVTLCHDDSRLFHFVTESFLAAVNLLNSLLVVCVNATTSGGCQMNTQVQVPWPSFWEYATATDCKDLISLACILYASAVQLFWCSQMEIQYKTSWVSLCGSESGVICQQLVVCLFQSYQYEGSWLSFTIICWLCWFRDLFTIITSLQLLWKCNTSGGKSVLFSGSVCHAITLSWSPGLRTYLKLFIVHIVWWVYKQSLKNGMAWFPNYRHVAHQLMHIIVHIVHTASIISEQLSLEHDNMVFMLNHVGTRLCHYYWLIQIQFRCTIVRYKATNDNCSVTHMSVTSFEAIQLEGFLYFAYPSTNSEQKLSEHFSMQAAQSSSTGIHSAISVCWDVIQCMPFLIQLLQQISNGLLARMVVSHQGSSWDPDGDQYK</sequence>
<dbReference type="EMBL" id="OZ075121">
    <property type="protein sequence ID" value="CAL4899995.1"/>
    <property type="molecule type" value="Genomic_DNA"/>
</dbReference>
<proteinExistence type="predicted"/>
<gene>
    <name evidence="2" type="ORF">URODEC1_LOCUS8456</name>
</gene>
<dbReference type="AlphaFoldDB" id="A0ABC8W2D3"/>
<keyword evidence="3" id="KW-1185">Reference proteome</keyword>
<reference evidence="2" key="1">
    <citation type="submission" date="2024-10" db="EMBL/GenBank/DDBJ databases">
        <authorList>
            <person name="Ryan C."/>
        </authorList>
    </citation>
    <scope>NUCLEOTIDE SEQUENCE [LARGE SCALE GENOMIC DNA]</scope>
</reference>
<protein>
    <submittedName>
        <fullName evidence="2">Uncharacterized protein</fullName>
    </submittedName>
</protein>
<evidence type="ECO:0000256" key="1">
    <source>
        <dbReference type="SAM" id="MobiDB-lite"/>
    </source>
</evidence>
<feature type="region of interest" description="Disordered" evidence="1">
    <location>
        <begin position="42"/>
        <end position="83"/>
    </location>
</feature>
<dbReference type="Proteomes" id="UP001497457">
    <property type="component" value="Chromosome 11b"/>
</dbReference>
<evidence type="ECO:0000313" key="2">
    <source>
        <dbReference type="EMBL" id="CAL4899995.1"/>
    </source>
</evidence>
<accession>A0ABC8W2D3</accession>
<organism evidence="2 3">
    <name type="scientific">Urochloa decumbens</name>
    <dbReference type="NCBI Taxonomy" id="240449"/>
    <lineage>
        <taxon>Eukaryota</taxon>
        <taxon>Viridiplantae</taxon>
        <taxon>Streptophyta</taxon>
        <taxon>Embryophyta</taxon>
        <taxon>Tracheophyta</taxon>
        <taxon>Spermatophyta</taxon>
        <taxon>Magnoliopsida</taxon>
        <taxon>Liliopsida</taxon>
        <taxon>Poales</taxon>
        <taxon>Poaceae</taxon>
        <taxon>PACMAD clade</taxon>
        <taxon>Panicoideae</taxon>
        <taxon>Panicodae</taxon>
        <taxon>Paniceae</taxon>
        <taxon>Melinidinae</taxon>
        <taxon>Urochloa</taxon>
    </lineage>
</organism>
<evidence type="ECO:0000313" key="3">
    <source>
        <dbReference type="Proteomes" id="UP001497457"/>
    </source>
</evidence>
<feature type="compositionally biased region" description="Low complexity" evidence="1">
    <location>
        <begin position="43"/>
        <end position="83"/>
    </location>
</feature>